<evidence type="ECO:0000256" key="1">
    <source>
        <dbReference type="SAM" id="MobiDB-lite"/>
    </source>
</evidence>
<organism evidence="2">
    <name type="scientific">Oryza nivara</name>
    <name type="common">Indian wild rice</name>
    <name type="synonym">Oryza sativa f. spontanea</name>
    <dbReference type="NCBI Taxonomy" id="4536"/>
    <lineage>
        <taxon>Eukaryota</taxon>
        <taxon>Viridiplantae</taxon>
        <taxon>Streptophyta</taxon>
        <taxon>Embryophyta</taxon>
        <taxon>Tracheophyta</taxon>
        <taxon>Spermatophyta</taxon>
        <taxon>Magnoliopsida</taxon>
        <taxon>Liliopsida</taxon>
        <taxon>Poales</taxon>
        <taxon>Poaceae</taxon>
        <taxon>BOP clade</taxon>
        <taxon>Oryzoideae</taxon>
        <taxon>Oryzeae</taxon>
        <taxon>Oryzinae</taxon>
        <taxon>Oryza</taxon>
    </lineage>
</organism>
<dbReference type="OMA" id="QRWSVGM"/>
<feature type="compositionally biased region" description="Low complexity" evidence="1">
    <location>
        <begin position="1"/>
        <end position="19"/>
    </location>
</feature>
<evidence type="ECO:0000313" key="2">
    <source>
        <dbReference type="EnsemblPlants" id="ONIVA05G29370.1"/>
    </source>
</evidence>
<protein>
    <submittedName>
        <fullName evidence="2">Uncharacterized protein</fullName>
    </submittedName>
</protein>
<name>A0A0E0HJ22_ORYNI</name>
<reference evidence="2" key="1">
    <citation type="submission" date="2015-04" db="UniProtKB">
        <authorList>
            <consortium name="EnsemblPlants"/>
        </authorList>
    </citation>
    <scope>IDENTIFICATION</scope>
    <source>
        <strain evidence="2">SL10</strain>
    </source>
</reference>
<accession>A0A0E0HJ22</accession>
<dbReference type="Gramene" id="ONIVA05G29370.1">
    <property type="protein sequence ID" value="ONIVA05G29370.1"/>
    <property type="gene ID" value="ONIVA05G29370"/>
</dbReference>
<proteinExistence type="predicted"/>
<dbReference type="AlphaFoldDB" id="A0A0E0HJ22"/>
<dbReference type="Proteomes" id="UP000006591">
    <property type="component" value="Chromosome 5"/>
</dbReference>
<evidence type="ECO:0000313" key="3">
    <source>
        <dbReference type="Proteomes" id="UP000006591"/>
    </source>
</evidence>
<reference evidence="2" key="2">
    <citation type="submission" date="2018-04" db="EMBL/GenBank/DDBJ databases">
        <title>OnivRS2 (Oryza nivara Reference Sequence Version 2).</title>
        <authorList>
            <person name="Zhang J."/>
            <person name="Kudrna D."/>
            <person name="Lee S."/>
            <person name="Talag J."/>
            <person name="Rajasekar S."/>
            <person name="Welchert J."/>
            <person name="Hsing Y.-I."/>
            <person name="Wing R.A."/>
        </authorList>
    </citation>
    <scope>NUCLEOTIDE SEQUENCE [LARGE SCALE GENOMIC DNA]</scope>
    <source>
        <strain evidence="2">SL10</strain>
    </source>
</reference>
<feature type="compositionally biased region" description="Basic and acidic residues" evidence="1">
    <location>
        <begin position="81"/>
        <end position="93"/>
    </location>
</feature>
<feature type="region of interest" description="Disordered" evidence="1">
    <location>
        <begin position="57"/>
        <end position="93"/>
    </location>
</feature>
<dbReference type="HOGENOM" id="CLU_2403401_0_0_1"/>
<sequence>MTSASAATEGTTTAPAVAERVSHSSGGSWGRPQLRWGQRWSVGMAAAGEELTPTAAIHARRRSKKPEDRIKNRHGPTCRMLQKDEGAKGEAYL</sequence>
<dbReference type="EnsemblPlants" id="ONIVA05G29370.1">
    <property type="protein sequence ID" value="ONIVA05G29370.1"/>
    <property type="gene ID" value="ONIVA05G29370"/>
</dbReference>
<feature type="region of interest" description="Disordered" evidence="1">
    <location>
        <begin position="1"/>
        <end position="34"/>
    </location>
</feature>
<keyword evidence="3" id="KW-1185">Reference proteome</keyword>